<dbReference type="AlphaFoldDB" id="A0A383DMD7"/>
<accession>A0A383DMD7</accession>
<gene>
    <name evidence="1" type="ORF">METZ01_LOCUS498284</name>
</gene>
<feature type="non-terminal residue" evidence="1">
    <location>
        <position position="80"/>
    </location>
</feature>
<reference evidence="1" key="1">
    <citation type="submission" date="2018-05" db="EMBL/GenBank/DDBJ databases">
        <authorList>
            <person name="Lanie J.A."/>
            <person name="Ng W.-L."/>
            <person name="Kazmierczak K.M."/>
            <person name="Andrzejewski T.M."/>
            <person name="Davidsen T.M."/>
            <person name="Wayne K.J."/>
            <person name="Tettelin H."/>
            <person name="Glass J.I."/>
            <person name="Rusch D."/>
            <person name="Podicherti R."/>
            <person name="Tsui H.-C.T."/>
            <person name="Winkler M.E."/>
        </authorList>
    </citation>
    <scope>NUCLEOTIDE SEQUENCE</scope>
</reference>
<sequence length="80" mass="8813">MSLLGISFAYKARYGGELYQDGKNARNAAMGGLSVSYADGCNPVLLKNKKTPSIHFSHKNKYGGQVQVTIFSYLYPGKKY</sequence>
<proteinExistence type="predicted"/>
<evidence type="ECO:0000313" key="1">
    <source>
        <dbReference type="EMBL" id="SVE45430.1"/>
    </source>
</evidence>
<protein>
    <submittedName>
        <fullName evidence="1">Uncharacterized protein</fullName>
    </submittedName>
</protein>
<organism evidence="1">
    <name type="scientific">marine metagenome</name>
    <dbReference type="NCBI Taxonomy" id="408172"/>
    <lineage>
        <taxon>unclassified sequences</taxon>
        <taxon>metagenomes</taxon>
        <taxon>ecological metagenomes</taxon>
    </lineage>
</organism>
<dbReference type="EMBL" id="UINC01218419">
    <property type="protein sequence ID" value="SVE45430.1"/>
    <property type="molecule type" value="Genomic_DNA"/>
</dbReference>
<name>A0A383DMD7_9ZZZZ</name>